<protein>
    <submittedName>
        <fullName evidence="1">Uncharacterized protein</fullName>
    </submittedName>
</protein>
<sequence length="51" mass="5692">MGGLGWRCGRMLQRHSALLNWQGWASAVASEKGARWCWFLAENGMGFFGMA</sequence>
<proteinExistence type="predicted"/>
<dbReference type="Proteomes" id="UP001454086">
    <property type="component" value="Unassembled WGS sequence"/>
</dbReference>
<evidence type="ECO:0000313" key="1">
    <source>
        <dbReference type="EMBL" id="MEQ2423816.1"/>
    </source>
</evidence>
<comment type="caution">
    <text evidence="1">The sequence shown here is derived from an EMBL/GenBank/DDBJ whole genome shotgun (WGS) entry which is preliminary data.</text>
</comment>
<gene>
    <name evidence="1" type="ORF">WMQ36_02400</name>
</gene>
<dbReference type="EMBL" id="JBBMFM010000005">
    <property type="protein sequence ID" value="MEQ2423816.1"/>
    <property type="molecule type" value="Genomic_DNA"/>
</dbReference>
<keyword evidence="2" id="KW-1185">Reference proteome</keyword>
<dbReference type="RefSeq" id="WP_157045613.1">
    <property type="nucleotide sequence ID" value="NZ_JBBMFM010000005.1"/>
</dbReference>
<reference evidence="1 2" key="1">
    <citation type="submission" date="2024-03" db="EMBL/GenBank/DDBJ databases">
        <title>Human intestinal bacterial collection.</title>
        <authorList>
            <person name="Pauvert C."/>
            <person name="Hitch T.C.A."/>
            <person name="Clavel T."/>
        </authorList>
    </citation>
    <scope>NUCLEOTIDE SEQUENCE [LARGE SCALE GENOMIC DNA]</scope>
    <source>
        <strain evidence="1 2">CLA-SR-H021</strain>
    </source>
</reference>
<evidence type="ECO:0000313" key="2">
    <source>
        <dbReference type="Proteomes" id="UP001454086"/>
    </source>
</evidence>
<organism evidence="1 2">
    <name type="scientific">Enterocloster hominis</name>
    <name type="common">ex Hitch et al. 2024</name>
    <dbReference type="NCBI Taxonomy" id="1917870"/>
    <lineage>
        <taxon>Bacteria</taxon>
        <taxon>Bacillati</taxon>
        <taxon>Bacillota</taxon>
        <taxon>Clostridia</taxon>
        <taxon>Lachnospirales</taxon>
        <taxon>Lachnospiraceae</taxon>
        <taxon>Enterocloster</taxon>
    </lineage>
</organism>
<name>A0ABV1D093_9FIRM</name>
<accession>A0ABV1D093</accession>